<dbReference type="Proteomes" id="UP000447876">
    <property type="component" value="Unassembled WGS sequence"/>
</dbReference>
<gene>
    <name evidence="2" type="ORF">GNP95_08205</name>
    <name evidence="3" type="ORF">QNH46_15980</name>
</gene>
<keyword evidence="1" id="KW-0812">Transmembrane</keyword>
<evidence type="ECO:0000313" key="3">
    <source>
        <dbReference type="EMBL" id="WHX47638.1"/>
    </source>
</evidence>
<name>A0A7X2Z042_9BACL</name>
<evidence type="ECO:0000313" key="2">
    <source>
        <dbReference type="EMBL" id="MUG44975.1"/>
    </source>
</evidence>
<dbReference type="KEGG" id="pwn:QNH46_15980"/>
<dbReference type="AlphaFoldDB" id="A0A7X2Z042"/>
<feature type="transmembrane region" description="Helical" evidence="1">
    <location>
        <begin position="7"/>
        <end position="31"/>
    </location>
</feature>
<organism evidence="2 4">
    <name type="scientific">Paenibacillus woosongensis</name>
    <dbReference type="NCBI Taxonomy" id="307580"/>
    <lineage>
        <taxon>Bacteria</taxon>
        <taxon>Bacillati</taxon>
        <taxon>Bacillota</taxon>
        <taxon>Bacilli</taxon>
        <taxon>Bacillales</taxon>
        <taxon>Paenibacillaceae</taxon>
        <taxon>Paenibacillus</taxon>
    </lineage>
</organism>
<dbReference type="RefSeq" id="WP_155610366.1">
    <property type="nucleotide sequence ID" value="NZ_CP126084.1"/>
</dbReference>
<proteinExistence type="predicted"/>
<dbReference type="EMBL" id="CP126084">
    <property type="protein sequence ID" value="WHX47638.1"/>
    <property type="molecule type" value="Genomic_DNA"/>
</dbReference>
<accession>A0A7X2Z042</accession>
<reference evidence="2 4" key="1">
    <citation type="submission" date="2019-11" db="EMBL/GenBank/DDBJ databases">
        <title>Draft genome sequences of five Paenibacillus species of dairy origin.</title>
        <authorList>
            <person name="Olajide A.M."/>
            <person name="Chen S."/>
            <person name="Lapointe G."/>
        </authorList>
    </citation>
    <scope>NUCLEOTIDE SEQUENCE [LARGE SCALE GENOMIC DNA]</scope>
    <source>
        <strain evidence="2 4">12CR55</strain>
    </source>
</reference>
<feature type="transmembrane region" description="Helical" evidence="1">
    <location>
        <begin position="51"/>
        <end position="69"/>
    </location>
</feature>
<sequence length="78" mass="9105">MKDRFYLIIAVCTFITGSFFSLLLNFLTVIVHESQPNKPLTDLFPFLALPFYLRLLEIGYVALIIIFLVKYNRSKSEK</sequence>
<keyword evidence="1" id="KW-1133">Transmembrane helix</keyword>
<dbReference type="OrthoDB" id="2625173at2"/>
<evidence type="ECO:0000313" key="4">
    <source>
        <dbReference type="Proteomes" id="UP000447876"/>
    </source>
</evidence>
<dbReference type="Proteomes" id="UP001177943">
    <property type="component" value="Chromosome"/>
</dbReference>
<keyword evidence="1" id="KW-0472">Membrane</keyword>
<evidence type="ECO:0000256" key="1">
    <source>
        <dbReference type="SAM" id="Phobius"/>
    </source>
</evidence>
<dbReference type="EMBL" id="WNZW01000002">
    <property type="protein sequence ID" value="MUG44975.1"/>
    <property type="molecule type" value="Genomic_DNA"/>
</dbReference>
<reference evidence="3" key="2">
    <citation type="submission" date="2023-05" db="EMBL/GenBank/DDBJ databases">
        <title>Comparative genomics of Bacillaceae isolates and their secondary metabolite potential.</title>
        <authorList>
            <person name="Song L."/>
            <person name="Nielsen L.J."/>
            <person name="Mohite O."/>
            <person name="Xu X."/>
            <person name="Weber T."/>
            <person name="Kovacs A.T."/>
        </authorList>
    </citation>
    <scope>NUCLEOTIDE SEQUENCE</scope>
    <source>
        <strain evidence="3">B2_4</strain>
    </source>
</reference>
<protein>
    <submittedName>
        <fullName evidence="2">Uncharacterized protein</fullName>
    </submittedName>
</protein>